<feature type="domain" description="ARB-07466-like C-terminal" evidence="1">
    <location>
        <begin position="17"/>
        <end position="130"/>
    </location>
</feature>
<proteinExistence type="predicted"/>
<gene>
    <name evidence="2" type="ORF">TPAR_02191</name>
</gene>
<dbReference type="OrthoDB" id="2251794at2759"/>
<sequence length="145" mass="16349">KARGFGGYPAPPIPPVGECKQTAVAGACRILAAFPGRVREVYCIRDCPCPGTSDHCCGMATDFMCSDEANLATFSGKEIAEWTMRHRAALNLKYVIWGQRIWNPSIDTREKPWEEWRTMNDRGNVTHNHWDHVHVSYNETVEGAR</sequence>
<accession>A0A2S4L5B2</accession>
<dbReference type="InterPro" id="IPR058593">
    <property type="entry name" value="ARB_07466-like_C"/>
</dbReference>
<evidence type="ECO:0000259" key="1">
    <source>
        <dbReference type="Pfam" id="PF26571"/>
    </source>
</evidence>
<dbReference type="EMBL" id="PKSG01000232">
    <property type="protein sequence ID" value="POR37608.1"/>
    <property type="molecule type" value="Genomic_DNA"/>
</dbReference>
<evidence type="ECO:0000313" key="3">
    <source>
        <dbReference type="Proteomes" id="UP000237481"/>
    </source>
</evidence>
<organism evidence="2 3">
    <name type="scientific">Tolypocladium paradoxum</name>
    <dbReference type="NCBI Taxonomy" id="94208"/>
    <lineage>
        <taxon>Eukaryota</taxon>
        <taxon>Fungi</taxon>
        <taxon>Dikarya</taxon>
        <taxon>Ascomycota</taxon>
        <taxon>Pezizomycotina</taxon>
        <taxon>Sordariomycetes</taxon>
        <taxon>Hypocreomycetidae</taxon>
        <taxon>Hypocreales</taxon>
        <taxon>Ophiocordycipitaceae</taxon>
        <taxon>Tolypocladium</taxon>
    </lineage>
</organism>
<keyword evidence="3" id="KW-1185">Reference proteome</keyword>
<protein>
    <recommendedName>
        <fullName evidence="1">ARB-07466-like C-terminal domain-containing protein</fullName>
    </recommendedName>
</protein>
<evidence type="ECO:0000313" key="2">
    <source>
        <dbReference type="EMBL" id="POR37608.1"/>
    </source>
</evidence>
<dbReference type="Pfam" id="PF26571">
    <property type="entry name" value="VldE"/>
    <property type="match status" value="1"/>
</dbReference>
<reference evidence="2 3" key="1">
    <citation type="submission" date="2018-01" db="EMBL/GenBank/DDBJ databases">
        <title>Harnessing the power of phylogenomics to disentangle the directionality and signatures of interkingdom host jumping in the parasitic fungal genus Tolypocladium.</title>
        <authorList>
            <person name="Quandt C.A."/>
            <person name="Patterson W."/>
            <person name="Spatafora J.W."/>
        </authorList>
    </citation>
    <scope>NUCLEOTIDE SEQUENCE [LARGE SCALE GENOMIC DNA]</scope>
    <source>
        <strain evidence="2 3">NRBC 100945</strain>
    </source>
</reference>
<dbReference type="Proteomes" id="UP000237481">
    <property type="component" value="Unassembled WGS sequence"/>
</dbReference>
<dbReference type="AlphaFoldDB" id="A0A2S4L5B2"/>
<dbReference type="STRING" id="94208.A0A2S4L5B2"/>
<comment type="caution">
    <text evidence="2">The sequence shown here is derived from an EMBL/GenBank/DDBJ whole genome shotgun (WGS) entry which is preliminary data.</text>
</comment>
<name>A0A2S4L5B2_9HYPO</name>
<feature type="non-terminal residue" evidence="2">
    <location>
        <position position="1"/>
    </location>
</feature>